<reference evidence="1 3" key="1">
    <citation type="submission" date="2016-06" db="EMBL/GenBank/DDBJ databases">
        <authorList>
            <person name="Haines A.N."/>
            <person name="Council K.R."/>
        </authorList>
    </citation>
    <scope>NUCLEOTIDE SEQUENCE [LARGE SCALE GENOMIC DNA]</scope>
    <source>
        <strain evidence="1 3">SP158-29</strain>
    </source>
</reference>
<dbReference type="AlphaFoldDB" id="A0A854WB32"/>
<dbReference type="EMBL" id="NSGR01000004">
    <property type="protein sequence ID" value="PCH13868.1"/>
    <property type="molecule type" value="Genomic_DNA"/>
</dbReference>
<protein>
    <submittedName>
        <fullName evidence="1">Uncharacterized protein</fullName>
    </submittedName>
</protein>
<organism evidence="1 3">
    <name type="scientific">Streptococcus parauberis</name>
    <dbReference type="NCBI Taxonomy" id="1348"/>
    <lineage>
        <taxon>Bacteria</taxon>
        <taxon>Bacillati</taxon>
        <taxon>Bacillota</taxon>
        <taxon>Bacilli</taxon>
        <taxon>Lactobacillales</taxon>
        <taxon>Streptococcaceae</taxon>
        <taxon>Streptococcus</taxon>
    </lineage>
</organism>
<dbReference type="RefSeq" id="WP_257865965.1">
    <property type="nucleotide sequence ID" value="NZ_NSGR01000003.1"/>
</dbReference>
<evidence type="ECO:0000313" key="2">
    <source>
        <dbReference type="EMBL" id="PCH14134.1"/>
    </source>
</evidence>
<dbReference type="Proteomes" id="UP000217465">
    <property type="component" value="Unassembled WGS sequence"/>
</dbReference>
<dbReference type="EMBL" id="NSGR01000003">
    <property type="protein sequence ID" value="PCH14134.1"/>
    <property type="molecule type" value="Genomic_DNA"/>
</dbReference>
<name>A0A854WB32_9STRE</name>
<evidence type="ECO:0000313" key="3">
    <source>
        <dbReference type="Proteomes" id="UP000217465"/>
    </source>
</evidence>
<comment type="caution">
    <text evidence="1">The sequence shown here is derived from an EMBL/GenBank/DDBJ whole genome shotgun (WGS) entry which is preliminary data.</text>
</comment>
<accession>A0A854WB32</accession>
<evidence type="ECO:0000313" key="1">
    <source>
        <dbReference type="EMBL" id="PCH13868.1"/>
    </source>
</evidence>
<proteinExistence type="predicted"/>
<gene>
    <name evidence="2" type="ORF">A9Y57_00136</name>
    <name evidence="1" type="ORF">A9Y57_00502</name>
</gene>
<sequence length="80" mass="9414">MNWKHAYLRKATEEEIEVLGCEDIWDGDVPDIYVTILIYQKGNYDIDYMDDVDVGFALYNNDYDDFYWCELEKPDTGNGA</sequence>